<dbReference type="EMBL" id="REGN01007279">
    <property type="protein sequence ID" value="RNA06810.1"/>
    <property type="molecule type" value="Genomic_DNA"/>
</dbReference>
<proteinExistence type="predicted"/>
<name>A0A3M7Q5X2_BRAPC</name>
<comment type="caution">
    <text evidence="1">The sequence shown here is derived from an EMBL/GenBank/DDBJ whole genome shotgun (WGS) entry which is preliminary data.</text>
</comment>
<dbReference type="Proteomes" id="UP000276133">
    <property type="component" value="Unassembled WGS sequence"/>
</dbReference>
<protein>
    <submittedName>
        <fullName evidence="1">Uncharacterized protein</fullName>
    </submittedName>
</protein>
<dbReference type="AlphaFoldDB" id="A0A3M7Q5X2"/>
<reference evidence="1 2" key="1">
    <citation type="journal article" date="2018" name="Sci. Rep.">
        <title>Genomic signatures of local adaptation to the degree of environmental predictability in rotifers.</title>
        <authorList>
            <person name="Franch-Gras L."/>
            <person name="Hahn C."/>
            <person name="Garcia-Roger E.M."/>
            <person name="Carmona M.J."/>
            <person name="Serra M."/>
            <person name="Gomez A."/>
        </authorList>
    </citation>
    <scope>NUCLEOTIDE SEQUENCE [LARGE SCALE GENOMIC DNA]</scope>
    <source>
        <strain evidence="1">HYR1</strain>
    </source>
</reference>
<keyword evidence="2" id="KW-1185">Reference proteome</keyword>
<organism evidence="1 2">
    <name type="scientific">Brachionus plicatilis</name>
    <name type="common">Marine rotifer</name>
    <name type="synonym">Brachionus muelleri</name>
    <dbReference type="NCBI Taxonomy" id="10195"/>
    <lineage>
        <taxon>Eukaryota</taxon>
        <taxon>Metazoa</taxon>
        <taxon>Spiralia</taxon>
        <taxon>Gnathifera</taxon>
        <taxon>Rotifera</taxon>
        <taxon>Eurotatoria</taxon>
        <taxon>Monogononta</taxon>
        <taxon>Pseudotrocha</taxon>
        <taxon>Ploima</taxon>
        <taxon>Brachionidae</taxon>
        <taxon>Brachionus</taxon>
    </lineage>
</organism>
<sequence>MIKSSFYFHRSNENILINKKVEYSETNNALKTLVSIKKIEFSYAFFFFNRQFKRFSLLNQAAFRSKSGLGRDLKLFNRLVFTVLIKTKGQKSNKRILQQNFYYQEKPNHSDLKNIISYENYFITHGSKNIHMLYCKNFSVLPQIQFCSNTFLSLIDFNNY</sequence>
<evidence type="ECO:0000313" key="1">
    <source>
        <dbReference type="EMBL" id="RNA06810.1"/>
    </source>
</evidence>
<gene>
    <name evidence="1" type="ORF">BpHYR1_012183</name>
</gene>
<accession>A0A3M7Q5X2</accession>
<evidence type="ECO:0000313" key="2">
    <source>
        <dbReference type="Proteomes" id="UP000276133"/>
    </source>
</evidence>